<dbReference type="PANTHER" id="PTHR43877:SF2">
    <property type="entry name" value="AMINOALKYLPHOSPHONATE N-ACETYLTRANSFERASE-RELATED"/>
    <property type="match status" value="1"/>
</dbReference>
<gene>
    <name evidence="4" type="ORF">QRD43_08795</name>
</gene>
<name>A0ABT7LI86_9BURK</name>
<comment type="caution">
    <text evidence="4">The sequence shown here is derived from an EMBL/GenBank/DDBJ whole genome shotgun (WGS) entry which is preliminary data.</text>
</comment>
<feature type="domain" description="N-acetyltransferase" evidence="3">
    <location>
        <begin position="2"/>
        <end position="142"/>
    </location>
</feature>
<keyword evidence="1 4" id="KW-0808">Transferase</keyword>
<protein>
    <submittedName>
        <fullName evidence="4">GNAT family N-acetyltransferase</fullName>
        <ecNumber evidence="4">2.3.1.-</ecNumber>
    </submittedName>
</protein>
<evidence type="ECO:0000313" key="4">
    <source>
        <dbReference type="EMBL" id="MDL5032007.1"/>
    </source>
</evidence>
<dbReference type="InterPro" id="IPR000182">
    <property type="entry name" value="GNAT_dom"/>
</dbReference>
<dbReference type="SUPFAM" id="SSF55729">
    <property type="entry name" value="Acyl-CoA N-acyltransferases (Nat)"/>
    <property type="match status" value="1"/>
</dbReference>
<sequence>MIALRPTTPDDAAALQALYAHCMTEATWLPESAKRDPILAEVTVGEVLHLAETAADGVVGFVSVQVADAFIHHLYGAPASRGRRVGRSLLDALQAWLPSPWRLKCVSRNGEALAFYRRLGWEALEAGESAHGPYLLLGFPAGATGEQVPEARRSGC</sequence>
<keyword evidence="5" id="KW-1185">Reference proteome</keyword>
<dbReference type="Gene3D" id="3.40.630.30">
    <property type="match status" value="1"/>
</dbReference>
<dbReference type="InterPro" id="IPR016181">
    <property type="entry name" value="Acyl_CoA_acyltransferase"/>
</dbReference>
<dbReference type="Proteomes" id="UP001238603">
    <property type="component" value="Unassembled WGS sequence"/>
</dbReference>
<evidence type="ECO:0000256" key="1">
    <source>
        <dbReference type="ARBA" id="ARBA00022679"/>
    </source>
</evidence>
<dbReference type="EMBL" id="JASVDS010000002">
    <property type="protein sequence ID" value="MDL5032007.1"/>
    <property type="molecule type" value="Genomic_DNA"/>
</dbReference>
<dbReference type="EC" id="2.3.1.-" evidence="4"/>
<keyword evidence="2 4" id="KW-0012">Acyltransferase</keyword>
<dbReference type="InterPro" id="IPR050832">
    <property type="entry name" value="Bact_Acetyltransf"/>
</dbReference>
<dbReference type="Pfam" id="PF13508">
    <property type="entry name" value="Acetyltransf_7"/>
    <property type="match status" value="1"/>
</dbReference>
<reference evidence="4 5" key="1">
    <citation type="submission" date="2023-06" db="EMBL/GenBank/DDBJ databases">
        <title>Pelomonas sp. APW6 16S ribosomal RNA gene genome sequencing and assembly.</title>
        <authorList>
            <person name="Woo H."/>
        </authorList>
    </citation>
    <scope>NUCLEOTIDE SEQUENCE [LARGE SCALE GENOMIC DNA]</scope>
    <source>
        <strain evidence="4 5">APW6</strain>
    </source>
</reference>
<dbReference type="CDD" id="cd04301">
    <property type="entry name" value="NAT_SF"/>
    <property type="match status" value="1"/>
</dbReference>
<dbReference type="PANTHER" id="PTHR43877">
    <property type="entry name" value="AMINOALKYLPHOSPHONATE N-ACETYLTRANSFERASE-RELATED-RELATED"/>
    <property type="match status" value="1"/>
</dbReference>
<evidence type="ECO:0000313" key="5">
    <source>
        <dbReference type="Proteomes" id="UP001238603"/>
    </source>
</evidence>
<organism evidence="4 5">
    <name type="scientific">Roseateles subflavus</name>
    <dbReference type="NCBI Taxonomy" id="3053353"/>
    <lineage>
        <taxon>Bacteria</taxon>
        <taxon>Pseudomonadati</taxon>
        <taxon>Pseudomonadota</taxon>
        <taxon>Betaproteobacteria</taxon>
        <taxon>Burkholderiales</taxon>
        <taxon>Sphaerotilaceae</taxon>
        <taxon>Roseateles</taxon>
    </lineage>
</organism>
<dbReference type="PROSITE" id="PS51186">
    <property type="entry name" value="GNAT"/>
    <property type="match status" value="1"/>
</dbReference>
<dbReference type="RefSeq" id="WP_285982111.1">
    <property type="nucleotide sequence ID" value="NZ_JASVDS010000002.1"/>
</dbReference>
<accession>A0ABT7LI86</accession>
<proteinExistence type="predicted"/>
<evidence type="ECO:0000259" key="3">
    <source>
        <dbReference type="PROSITE" id="PS51186"/>
    </source>
</evidence>
<dbReference type="GO" id="GO:0016746">
    <property type="term" value="F:acyltransferase activity"/>
    <property type="evidence" value="ECO:0007669"/>
    <property type="project" value="UniProtKB-KW"/>
</dbReference>
<evidence type="ECO:0000256" key="2">
    <source>
        <dbReference type="ARBA" id="ARBA00023315"/>
    </source>
</evidence>